<reference evidence="3" key="1">
    <citation type="submission" date="2023-07" db="EMBL/GenBank/DDBJ databases">
        <title>Dyadobacter sp. nov 'subterranea' isolated from contaminted grondwater.</title>
        <authorList>
            <person name="Szabo I."/>
            <person name="Al-Omari J."/>
            <person name="Szerdahelyi S.G."/>
            <person name="Rado J."/>
        </authorList>
    </citation>
    <scope>NUCLEOTIDE SEQUENCE [LARGE SCALE GENOMIC DNA]</scope>
    <source>
        <strain evidence="3">UP-52</strain>
    </source>
</reference>
<organism evidence="2 3">
    <name type="scientific">Dyadobacter subterraneus</name>
    <dbReference type="NCBI Taxonomy" id="2773304"/>
    <lineage>
        <taxon>Bacteria</taxon>
        <taxon>Pseudomonadati</taxon>
        <taxon>Bacteroidota</taxon>
        <taxon>Cytophagia</taxon>
        <taxon>Cytophagales</taxon>
        <taxon>Spirosomataceae</taxon>
        <taxon>Dyadobacter</taxon>
    </lineage>
</organism>
<name>A0ABR9WIS0_9BACT</name>
<evidence type="ECO:0000313" key="3">
    <source>
        <dbReference type="Proteomes" id="UP000634134"/>
    </source>
</evidence>
<dbReference type="PROSITE" id="PS51186">
    <property type="entry name" value="GNAT"/>
    <property type="match status" value="1"/>
</dbReference>
<evidence type="ECO:0000313" key="2">
    <source>
        <dbReference type="EMBL" id="MBE9465413.1"/>
    </source>
</evidence>
<accession>A0ABR9WIS0</accession>
<dbReference type="Pfam" id="PF00583">
    <property type="entry name" value="Acetyltransf_1"/>
    <property type="match status" value="1"/>
</dbReference>
<feature type="domain" description="N-acetyltransferase" evidence="1">
    <location>
        <begin position="1"/>
        <end position="184"/>
    </location>
</feature>
<gene>
    <name evidence="2" type="ORF">IEE83_26320</name>
</gene>
<dbReference type="InterPro" id="IPR000182">
    <property type="entry name" value="GNAT_dom"/>
</dbReference>
<dbReference type="Gene3D" id="3.40.630.30">
    <property type="match status" value="1"/>
</dbReference>
<dbReference type="InterPro" id="IPR016181">
    <property type="entry name" value="Acyl_CoA_acyltransferase"/>
</dbReference>
<dbReference type="SUPFAM" id="SSF55729">
    <property type="entry name" value="Acyl-CoA N-acyltransferases (Nat)"/>
    <property type="match status" value="1"/>
</dbReference>
<keyword evidence="3" id="KW-1185">Reference proteome</keyword>
<protein>
    <submittedName>
        <fullName evidence="2">GNAT family N-acetyltransferase</fullName>
    </submittedName>
</protein>
<dbReference type="CDD" id="cd04301">
    <property type="entry name" value="NAT_SF"/>
    <property type="match status" value="1"/>
</dbReference>
<sequence length="193" mass="21833">MIRPAIPADADAVAPLMILAMGHIAGIFANSENHEDAIPFFEMFFKMENNQYSYANTLVYENEDGVVGSVTGYDGKDLRKLRQPILDELRKRDPGFTPNDETEAGEFYLDCVNVKENKQGRGIGKILINAFCELGFSLGHNRIGLIVDLENPDAKKLYRNLGFYEAGIRDFMGHQYFHMVKDYDKIVAKDITK</sequence>
<dbReference type="Proteomes" id="UP000634134">
    <property type="component" value="Unassembled WGS sequence"/>
</dbReference>
<proteinExistence type="predicted"/>
<dbReference type="RefSeq" id="WP_194123712.1">
    <property type="nucleotide sequence ID" value="NZ_JACYGY010000002.1"/>
</dbReference>
<dbReference type="EMBL" id="JACYGY010000002">
    <property type="protein sequence ID" value="MBE9465413.1"/>
    <property type="molecule type" value="Genomic_DNA"/>
</dbReference>
<evidence type="ECO:0000259" key="1">
    <source>
        <dbReference type="PROSITE" id="PS51186"/>
    </source>
</evidence>
<comment type="caution">
    <text evidence="2">The sequence shown here is derived from an EMBL/GenBank/DDBJ whole genome shotgun (WGS) entry which is preliminary data.</text>
</comment>